<feature type="coiled-coil region" evidence="1">
    <location>
        <begin position="822"/>
        <end position="887"/>
    </location>
</feature>
<dbReference type="EMBL" id="JAGTTL010000001">
    <property type="protein sequence ID" value="KAK6328371.1"/>
    <property type="molecule type" value="Genomic_DNA"/>
</dbReference>
<organism evidence="4 5">
    <name type="scientific">Coregonus suidteri</name>
    <dbReference type="NCBI Taxonomy" id="861788"/>
    <lineage>
        <taxon>Eukaryota</taxon>
        <taxon>Metazoa</taxon>
        <taxon>Chordata</taxon>
        <taxon>Craniata</taxon>
        <taxon>Vertebrata</taxon>
        <taxon>Euteleostomi</taxon>
        <taxon>Actinopterygii</taxon>
        <taxon>Neopterygii</taxon>
        <taxon>Teleostei</taxon>
        <taxon>Protacanthopterygii</taxon>
        <taxon>Salmoniformes</taxon>
        <taxon>Salmonidae</taxon>
        <taxon>Coregoninae</taxon>
        <taxon>Coregonus</taxon>
    </lineage>
</organism>
<dbReference type="GO" id="GO:0016233">
    <property type="term" value="P:telomere capping"/>
    <property type="evidence" value="ECO:0007669"/>
    <property type="project" value="InterPro"/>
</dbReference>
<keyword evidence="1" id="KW-0175">Coiled coil</keyword>
<dbReference type="CDD" id="cd11657">
    <property type="entry name" value="TIN2_N"/>
    <property type="match status" value="2"/>
</dbReference>
<comment type="caution">
    <text evidence="4">The sequence shown here is derived from an EMBL/GenBank/DDBJ whole genome shotgun (WGS) entry which is preliminary data.</text>
</comment>
<evidence type="ECO:0000313" key="4">
    <source>
        <dbReference type="EMBL" id="KAK6328371.1"/>
    </source>
</evidence>
<gene>
    <name evidence="4" type="ORF">J4Q44_G00003490</name>
</gene>
<dbReference type="PANTHER" id="PTHR15512:SF2">
    <property type="match status" value="1"/>
</dbReference>
<name>A0AAN8R7Q5_9TELE</name>
<accession>A0AAN8R7Q5</accession>
<evidence type="ECO:0000313" key="5">
    <source>
        <dbReference type="Proteomes" id="UP001356427"/>
    </source>
</evidence>
<dbReference type="GO" id="GO:1904356">
    <property type="term" value="P:regulation of telomere maintenance via telomere lengthening"/>
    <property type="evidence" value="ECO:0007669"/>
    <property type="project" value="TreeGrafter"/>
</dbReference>
<feature type="compositionally biased region" description="Basic and acidic residues" evidence="2">
    <location>
        <begin position="806"/>
        <end position="815"/>
    </location>
</feature>
<keyword evidence="5" id="KW-1185">Reference proteome</keyword>
<feature type="region of interest" description="Disordered" evidence="2">
    <location>
        <begin position="796"/>
        <end position="815"/>
    </location>
</feature>
<dbReference type="Pfam" id="PF14973">
    <property type="entry name" value="TINF2_N"/>
    <property type="match status" value="2"/>
</dbReference>
<reference evidence="4 5" key="1">
    <citation type="submission" date="2021-04" db="EMBL/GenBank/DDBJ databases">
        <authorList>
            <person name="De Guttry C."/>
            <person name="Zahm M."/>
            <person name="Klopp C."/>
            <person name="Cabau C."/>
            <person name="Louis A."/>
            <person name="Berthelot C."/>
            <person name="Parey E."/>
            <person name="Roest Crollius H."/>
            <person name="Montfort J."/>
            <person name="Robinson-Rechavi M."/>
            <person name="Bucao C."/>
            <person name="Bouchez O."/>
            <person name="Gislard M."/>
            <person name="Lluch J."/>
            <person name="Milhes M."/>
            <person name="Lampietro C."/>
            <person name="Lopez Roques C."/>
            <person name="Donnadieu C."/>
            <person name="Braasch I."/>
            <person name="Desvignes T."/>
            <person name="Postlethwait J."/>
            <person name="Bobe J."/>
            <person name="Wedekind C."/>
            <person name="Guiguen Y."/>
        </authorList>
    </citation>
    <scope>NUCLEOTIDE SEQUENCE [LARGE SCALE GENOMIC DNA]</scope>
    <source>
        <strain evidence="4">Cs_M1</strain>
        <tissue evidence="4">Blood</tissue>
    </source>
</reference>
<dbReference type="AlphaFoldDB" id="A0AAN8R7Q5"/>
<dbReference type="InterPro" id="IPR039098">
    <property type="entry name" value="TINF2"/>
</dbReference>
<dbReference type="Proteomes" id="UP001356427">
    <property type="component" value="Unassembled WGS sequence"/>
</dbReference>
<dbReference type="InterPro" id="IPR029400">
    <property type="entry name" value="TINF2_N"/>
</dbReference>
<evidence type="ECO:0000256" key="2">
    <source>
        <dbReference type="SAM" id="MobiDB-lite"/>
    </source>
</evidence>
<dbReference type="GO" id="GO:0042162">
    <property type="term" value="F:telomeric DNA binding"/>
    <property type="evidence" value="ECO:0007669"/>
    <property type="project" value="TreeGrafter"/>
</dbReference>
<feature type="domain" description="TERF1-interacting nuclear factor 2 N-terminal" evidence="3">
    <location>
        <begin position="279"/>
        <end position="424"/>
    </location>
</feature>
<feature type="domain" description="TERF1-interacting nuclear factor 2 N-terminal" evidence="3">
    <location>
        <begin position="33"/>
        <end position="180"/>
    </location>
</feature>
<dbReference type="PANTHER" id="PTHR15512">
    <property type="entry name" value="TERF1-INTERACTING NUCLEAR FACTOR 2"/>
    <property type="match status" value="1"/>
</dbReference>
<protein>
    <recommendedName>
        <fullName evidence="3">TERF1-interacting nuclear factor 2 N-terminal domain-containing protein</fullName>
    </recommendedName>
</protein>
<sequence>MQKQMSGMKGPPFPLPSLRLMVPPLRLVSAAIWQTVQQRHVMDYGMLEEFVTMVTEMVPELLNHSQRAQLILGLRARLVLELCRSKPITDLQTIQPHLDRIQTLTPLWGTQATDAEVGLSESNFLGLVQTLLKDPDEREHFFQDVFPVEFGPSYDAAIQKLMWQFLSRLEKLLPVSNFQQAALLLSDVPSVLEECVESVSHPQELKTLLQYHRDLSPLDNHDPPSSTDGDCILSALCLPPVERVVISTEVEREGTSPPLPLPSLRLMVPPLRLVSAAIWQTVQQRQVMDYGMLEEFVTMVTEMVPELLNNSQRAQLILGLRARLVLELCCSKPITDLQTIQPHLDRIQTLTPLWGTQADDGDLSESNFLGLIQTLLKDPDEMEHFFQDVFPVEFGPKYDAAIEKLMCQFLSRLEKLLPVSNFQQAAFLLSDVPSVLEECVESVSHPQQLKTLLQYHRDLGQLDNHDTLSSTDGDCILSALCLPPVERVVIATEQTESETQVSSLNVFMDTFTKELEVDSATLTEYTEMEPGTSMDVVEREESVECERNNKLSIEFADPVEHEDMEVHAGNEEENVVGIGPVKDETEDIVEEVDSSVTNLMRYKGRYKAMWRDIMLGCVIPAHTAMLTDMIEVEEFEIKEEEPWYDNQDLEHDLHLAAELGKTLLDRNSELEQGLQQMYSTNQEQLQEIEYLTKQMDLLRQVNDQHAKVYEQLDQSSRELEQSNTRLVQDNRAAQHKIQGLTEMIEALQTQMEDLQCQVENLKTAPANPHRQPLTESYRPYGAQSVSCLNDLQPTHRYSSYDSGDQSDDRWSPSDLSWREEEQESLRRSLRSLQTQLVNERARREGAERDADLLANENVALEQRLGMMEGCQARLAELECEAEELRQLWRANHATKASRSRVSLTMLPNTLFFPLNQERGIGEDGESEGDVMDVSYLSKLKGCDVLKRCNSEKQLRSPWDEGSEVDESHDHERSCIRRSEVVKQRGISLLNEVDAQYSALQVKYDALLRLCHQGQPDPSQQHNHKEVQTPSGAPSDCPQSPAPASLRKAAGTDMKGQEDELHQPDYKALFKEIFTCIQKTKEDLSENRGKPWQLE</sequence>
<feature type="coiled-coil region" evidence="1">
    <location>
        <begin position="698"/>
        <end position="764"/>
    </location>
</feature>
<evidence type="ECO:0000259" key="3">
    <source>
        <dbReference type="Pfam" id="PF14973"/>
    </source>
</evidence>
<dbReference type="GO" id="GO:0070187">
    <property type="term" value="C:shelterin complex"/>
    <property type="evidence" value="ECO:0007669"/>
    <property type="project" value="InterPro"/>
</dbReference>
<feature type="region of interest" description="Disordered" evidence="2">
    <location>
        <begin position="1012"/>
        <end position="1062"/>
    </location>
</feature>
<evidence type="ECO:0000256" key="1">
    <source>
        <dbReference type="SAM" id="Coils"/>
    </source>
</evidence>
<proteinExistence type="predicted"/>